<dbReference type="RefSeq" id="WP_132077835.1">
    <property type="nucleotide sequence ID" value="NZ_DAIMLW010000002.1"/>
</dbReference>
<dbReference type="SMART" id="SM00341">
    <property type="entry name" value="HRDC"/>
    <property type="match status" value="1"/>
</dbReference>
<keyword evidence="12" id="KW-0233">DNA recombination</keyword>
<evidence type="ECO:0000256" key="9">
    <source>
        <dbReference type="ARBA" id="ARBA00022833"/>
    </source>
</evidence>
<keyword evidence="10" id="KW-0067">ATP-binding</keyword>
<dbReference type="InterPro" id="IPR044876">
    <property type="entry name" value="HRDC_dom_sf"/>
</dbReference>
<dbReference type="InterPro" id="IPR014001">
    <property type="entry name" value="Helicase_ATP-bd"/>
</dbReference>
<dbReference type="PROSITE" id="PS51192">
    <property type="entry name" value="HELICASE_ATP_BIND_1"/>
    <property type="match status" value="1"/>
</dbReference>
<feature type="domain" description="HRDC" evidence="17">
    <location>
        <begin position="513"/>
        <end position="589"/>
    </location>
</feature>
<dbReference type="Proteomes" id="UP000295063">
    <property type="component" value="Unassembled WGS sequence"/>
</dbReference>
<dbReference type="SMART" id="SM00490">
    <property type="entry name" value="HELICc"/>
    <property type="match status" value="1"/>
</dbReference>
<dbReference type="EMBL" id="SLUI01000004">
    <property type="protein sequence ID" value="TCL38206.1"/>
    <property type="molecule type" value="Genomic_DNA"/>
</dbReference>
<dbReference type="InterPro" id="IPR001650">
    <property type="entry name" value="Helicase_C-like"/>
</dbReference>
<dbReference type="NCBIfam" id="TIGR00614">
    <property type="entry name" value="recQ_fam"/>
    <property type="match status" value="1"/>
</dbReference>
<dbReference type="GO" id="GO:0009432">
    <property type="term" value="P:SOS response"/>
    <property type="evidence" value="ECO:0007669"/>
    <property type="project" value="UniProtKB-UniRule"/>
</dbReference>
<dbReference type="SMART" id="SM00956">
    <property type="entry name" value="RQC"/>
    <property type="match status" value="1"/>
</dbReference>
<dbReference type="GO" id="GO:0006260">
    <property type="term" value="P:DNA replication"/>
    <property type="evidence" value="ECO:0007669"/>
    <property type="project" value="InterPro"/>
</dbReference>
<evidence type="ECO:0000256" key="11">
    <source>
        <dbReference type="ARBA" id="ARBA00023125"/>
    </source>
</evidence>
<dbReference type="InterPro" id="IPR011545">
    <property type="entry name" value="DEAD/DEAH_box_helicase_dom"/>
</dbReference>
<dbReference type="Pfam" id="PF09382">
    <property type="entry name" value="RQC"/>
    <property type="match status" value="1"/>
</dbReference>
<dbReference type="InterPro" id="IPR006293">
    <property type="entry name" value="DNA_helicase_ATP-dep_RecQ_bac"/>
</dbReference>
<evidence type="ECO:0000256" key="12">
    <source>
        <dbReference type="ARBA" id="ARBA00023172"/>
    </source>
</evidence>
<accession>A0A4R1Q1N6</accession>
<dbReference type="CDD" id="cd17920">
    <property type="entry name" value="DEXHc_RecQ"/>
    <property type="match status" value="1"/>
</dbReference>
<dbReference type="Gene3D" id="1.10.150.80">
    <property type="entry name" value="HRDC domain"/>
    <property type="match status" value="1"/>
</dbReference>
<keyword evidence="4" id="KW-0479">Metal-binding</keyword>
<organism evidence="20 21">
    <name type="scientific">Anaerospora hongkongensis</name>
    <dbReference type="NCBI Taxonomy" id="244830"/>
    <lineage>
        <taxon>Bacteria</taxon>
        <taxon>Bacillati</taxon>
        <taxon>Bacillota</taxon>
        <taxon>Negativicutes</taxon>
        <taxon>Selenomonadales</taxon>
        <taxon>Sporomusaceae</taxon>
        <taxon>Anaerospora</taxon>
    </lineage>
</organism>
<dbReference type="SMART" id="SM00487">
    <property type="entry name" value="DEXDc"/>
    <property type="match status" value="1"/>
</dbReference>
<comment type="similarity">
    <text evidence="3">Belongs to the helicase family. RecQ subfamily.</text>
</comment>
<dbReference type="GO" id="GO:0003677">
    <property type="term" value="F:DNA binding"/>
    <property type="evidence" value="ECO:0007669"/>
    <property type="project" value="UniProtKB-KW"/>
</dbReference>
<dbReference type="Pfam" id="PF00570">
    <property type="entry name" value="HRDC"/>
    <property type="match status" value="1"/>
</dbReference>
<keyword evidence="8 20" id="KW-0347">Helicase</keyword>
<comment type="catalytic activity">
    <reaction evidence="15">
        <text>Couples ATP hydrolysis with the unwinding of duplex DNA by translocating in the 3'-5' direction.</text>
        <dbReference type="EC" id="5.6.2.4"/>
    </reaction>
</comment>
<reference evidence="20 21" key="1">
    <citation type="submission" date="2019-03" db="EMBL/GenBank/DDBJ databases">
        <title>Genomic Encyclopedia of Type Strains, Phase IV (KMG-IV): sequencing the most valuable type-strain genomes for metagenomic binning, comparative biology and taxonomic classification.</title>
        <authorList>
            <person name="Goeker M."/>
        </authorList>
    </citation>
    <scope>NUCLEOTIDE SEQUENCE [LARGE SCALE GENOMIC DNA]</scope>
    <source>
        <strain evidence="20 21">DSM 15969</strain>
    </source>
</reference>
<keyword evidence="7" id="KW-0378">Hydrolase</keyword>
<dbReference type="InterPro" id="IPR002121">
    <property type="entry name" value="HRDC_dom"/>
</dbReference>
<dbReference type="GO" id="GO:0009378">
    <property type="term" value="F:four-way junction helicase activity"/>
    <property type="evidence" value="ECO:0007669"/>
    <property type="project" value="TreeGrafter"/>
</dbReference>
<evidence type="ECO:0000256" key="10">
    <source>
        <dbReference type="ARBA" id="ARBA00022840"/>
    </source>
</evidence>
<evidence type="ECO:0000313" key="20">
    <source>
        <dbReference type="EMBL" id="TCL38206.1"/>
    </source>
</evidence>
<name>A0A4R1Q1N6_9FIRM</name>
<dbReference type="CDD" id="cd18794">
    <property type="entry name" value="SF2_C_RecQ"/>
    <property type="match status" value="1"/>
</dbReference>
<dbReference type="GO" id="GO:0006281">
    <property type="term" value="P:DNA repair"/>
    <property type="evidence" value="ECO:0007669"/>
    <property type="project" value="UniProtKB-KW"/>
</dbReference>
<keyword evidence="11" id="KW-0238">DNA-binding</keyword>
<dbReference type="PANTHER" id="PTHR13710:SF105">
    <property type="entry name" value="ATP-DEPENDENT DNA HELICASE Q1"/>
    <property type="match status" value="1"/>
</dbReference>
<gene>
    <name evidence="20" type="ORF">EV210_104174</name>
</gene>
<dbReference type="GO" id="GO:0006310">
    <property type="term" value="P:DNA recombination"/>
    <property type="evidence" value="ECO:0007669"/>
    <property type="project" value="UniProtKB-UniRule"/>
</dbReference>
<dbReference type="GO" id="GO:0005524">
    <property type="term" value="F:ATP binding"/>
    <property type="evidence" value="ECO:0007669"/>
    <property type="project" value="UniProtKB-KW"/>
</dbReference>
<feature type="domain" description="Helicase ATP-binding" evidence="18">
    <location>
        <begin position="26"/>
        <end position="195"/>
    </location>
</feature>
<dbReference type="InterPro" id="IPR036388">
    <property type="entry name" value="WH-like_DNA-bd_sf"/>
</dbReference>
<evidence type="ECO:0000256" key="13">
    <source>
        <dbReference type="ARBA" id="ARBA00023204"/>
    </source>
</evidence>
<keyword evidence="6" id="KW-0227">DNA damage</keyword>
<dbReference type="GO" id="GO:0030894">
    <property type="term" value="C:replisome"/>
    <property type="evidence" value="ECO:0007669"/>
    <property type="project" value="TreeGrafter"/>
</dbReference>
<dbReference type="FunFam" id="1.10.150.80:FF:000002">
    <property type="entry name" value="ATP-dependent DNA helicase RecQ"/>
    <property type="match status" value="1"/>
</dbReference>
<dbReference type="AlphaFoldDB" id="A0A4R1Q1N6"/>
<sequence>MMERAQQLLKQYYGYDQFRPGQAKVITSLLEQKDTVAIMPTGAGKSLCFQLPALLLPGVTVVISPLISLMKDQVDSLNNQEIPATFINSSLALSEVNRRLYNVRAGRYKLIYVAPERLETEFFQSALQELPISMVAIDEAHCVSQWGHDFRPSYRSVSTFIAGLPVRPVIGAFTATATPEVKADICQLLSLEQPDVHVTGFDRKNLSFAVLRGENKQDFIINYVKANSKQTGIIYAATRREVDSIYDLLRKKGFAAGRYHAGLSDNERKNEQEKFIYDDVQVMVATNAFGMGIDKSNVRYVLHYNMPRNMESYYQEAGRSGRDGLPGECILLYGAQDVMLQKFLIDKSVEAPQRKQHELGKLQDMVDYCHTPECLRYYILRYFGERVTDDDCGNCGNCNDDSERVDITIDAQKVFSCVYRMRERFGIALVAEVLKGSKNKKVLQFGFDQLPTYGLFAERTLQDIKTLIQRLVATDYLALTESEYPVVKLAPPAIAVLKNQSKVWQKVVVQQQRQADDSLFESLRQLRRQIAERDNVPPYVVFADSTLKELSEQCPVDEPQLRLIKGIGEVKLKKYGAEFLNVIRQHQLG</sequence>
<comment type="cofactor">
    <cofactor evidence="1">
        <name>Mg(2+)</name>
        <dbReference type="ChEBI" id="CHEBI:18420"/>
    </cofactor>
</comment>
<dbReference type="PROSITE" id="PS51194">
    <property type="entry name" value="HELICASE_CTER"/>
    <property type="match status" value="1"/>
</dbReference>
<keyword evidence="21" id="KW-1185">Reference proteome</keyword>
<evidence type="ECO:0000256" key="8">
    <source>
        <dbReference type="ARBA" id="ARBA00022806"/>
    </source>
</evidence>
<dbReference type="Gene3D" id="3.40.50.300">
    <property type="entry name" value="P-loop containing nucleotide triphosphate hydrolases"/>
    <property type="match status" value="2"/>
</dbReference>
<evidence type="ECO:0000259" key="19">
    <source>
        <dbReference type="PROSITE" id="PS51194"/>
    </source>
</evidence>
<dbReference type="GO" id="GO:0005737">
    <property type="term" value="C:cytoplasm"/>
    <property type="evidence" value="ECO:0007669"/>
    <property type="project" value="TreeGrafter"/>
</dbReference>
<dbReference type="SUPFAM" id="SSF52540">
    <property type="entry name" value="P-loop containing nucleoside triphosphate hydrolases"/>
    <property type="match status" value="2"/>
</dbReference>
<evidence type="ECO:0000256" key="2">
    <source>
        <dbReference type="ARBA" id="ARBA00001947"/>
    </source>
</evidence>
<dbReference type="GO" id="GO:0043138">
    <property type="term" value="F:3'-5' DNA helicase activity"/>
    <property type="evidence" value="ECO:0007669"/>
    <property type="project" value="UniProtKB-EC"/>
</dbReference>
<dbReference type="FunFam" id="3.40.50.300:FF:000296">
    <property type="entry name" value="ATP-dependent DNA helicase RecQ"/>
    <property type="match status" value="1"/>
</dbReference>
<dbReference type="InterPro" id="IPR010997">
    <property type="entry name" value="HRDC-like_sf"/>
</dbReference>
<evidence type="ECO:0000256" key="7">
    <source>
        <dbReference type="ARBA" id="ARBA00022801"/>
    </source>
</evidence>
<dbReference type="InterPro" id="IPR004589">
    <property type="entry name" value="DNA_helicase_ATP-dep_RecQ"/>
</dbReference>
<dbReference type="GO" id="GO:0046872">
    <property type="term" value="F:metal ion binding"/>
    <property type="evidence" value="ECO:0007669"/>
    <property type="project" value="UniProtKB-KW"/>
</dbReference>
<evidence type="ECO:0000259" key="18">
    <source>
        <dbReference type="PROSITE" id="PS51192"/>
    </source>
</evidence>
<dbReference type="Pfam" id="PF00271">
    <property type="entry name" value="Helicase_C"/>
    <property type="match status" value="1"/>
</dbReference>
<keyword evidence="13" id="KW-0234">DNA repair</keyword>
<keyword evidence="5" id="KW-0547">Nucleotide-binding</keyword>
<dbReference type="InterPro" id="IPR027417">
    <property type="entry name" value="P-loop_NTPase"/>
</dbReference>
<evidence type="ECO:0000256" key="15">
    <source>
        <dbReference type="ARBA" id="ARBA00034617"/>
    </source>
</evidence>
<comment type="cofactor">
    <cofactor evidence="2">
        <name>Zn(2+)</name>
        <dbReference type="ChEBI" id="CHEBI:29105"/>
    </cofactor>
</comment>
<evidence type="ECO:0000256" key="3">
    <source>
        <dbReference type="ARBA" id="ARBA00005446"/>
    </source>
</evidence>
<dbReference type="EC" id="5.6.2.4" evidence="16"/>
<keyword evidence="14" id="KW-0413">Isomerase</keyword>
<dbReference type="GO" id="GO:0016787">
    <property type="term" value="F:hydrolase activity"/>
    <property type="evidence" value="ECO:0007669"/>
    <property type="project" value="UniProtKB-KW"/>
</dbReference>
<evidence type="ECO:0000256" key="16">
    <source>
        <dbReference type="NCBIfam" id="TIGR01389"/>
    </source>
</evidence>
<proteinExistence type="inferred from homology"/>
<dbReference type="InterPro" id="IPR032284">
    <property type="entry name" value="RecQ_Zn-bd"/>
</dbReference>
<evidence type="ECO:0000256" key="5">
    <source>
        <dbReference type="ARBA" id="ARBA00022741"/>
    </source>
</evidence>
<dbReference type="Gene3D" id="1.10.10.10">
    <property type="entry name" value="Winged helix-like DNA-binding domain superfamily/Winged helix DNA-binding domain"/>
    <property type="match status" value="1"/>
</dbReference>
<evidence type="ECO:0000256" key="4">
    <source>
        <dbReference type="ARBA" id="ARBA00022723"/>
    </source>
</evidence>
<evidence type="ECO:0000313" key="21">
    <source>
        <dbReference type="Proteomes" id="UP000295063"/>
    </source>
</evidence>
<keyword evidence="9" id="KW-0862">Zinc</keyword>
<dbReference type="SUPFAM" id="SSF47819">
    <property type="entry name" value="HRDC-like"/>
    <property type="match status" value="1"/>
</dbReference>
<dbReference type="PROSITE" id="PS50967">
    <property type="entry name" value="HRDC"/>
    <property type="match status" value="1"/>
</dbReference>
<dbReference type="Pfam" id="PF00270">
    <property type="entry name" value="DEAD"/>
    <property type="match status" value="1"/>
</dbReference>
<evidence type="ECO:0000256" key="6">
    <source>
        <dbReference type="ARBA" id="ARBA00022763"/>
    </source>
</evidence>
<evidence type="ECO:0000259" key="17">
    <source>
        <dbReference type="PROSITE" id="PS50967"/>
    </source>
</evidence>
<dbReference type="GO" id="GO:0043590">
    <property type="term" value="C:bacterial nucleoid"/>
    <property type="evidence" value="ECO:0007669"/>
    <property type="project" value="TreeGrafter"/>
</dbReference>
<protein>
    <recommendedName>
        <fullName evidence="16">DNA helicase RecQ</fullName>
        <ecNumber evidence="16">5.6.2.4</ecNumber>
    </recommendedName>
</protein>
<dbReference type="PANTHER" id="PTHR13710">
    <property type="entry name" value="DNA HELICASE RECQ FAMILY MEMBER"/>
    <property type="match status" value="1"/>
</dbReference>
<dbReference type="OrthoDB" id="9763310at2"/>
<comment type="caution">
    <text evidence="20">The sequence shown here is derived from an EMBL/GenBank/DDBJ whole genome shotgun (WGS) entry which is preliminary data.</text>
</comment>
<dbReference type="NCBIfam" id="TIGR01389">
    <property type="entry name" value="recQ"/>
    <property type="match status" value="1"/>
</dbReference>
<dbReference type="Pfam" id="PF16124">
    <property type="entry name" value="RecQ_Zn_bind"/>
    <property type="match status" value="1"/>
</dbReference>
<dbReference type="InterPro" id="IPR018982">
    <property type="entry name" value="RQC_domain"/>
</dbReference>
<evidence type="ECO:0000256" key="14">
    <source>
        <dbReference type="ARBA" id="ARBA00023235"/>
    </source>
</evidence>
<evidence type="ECO:0000256" key="1">
    <source>
        <dbReference type="ARBA" id="ARBA00001946"/>
    </source>
</evidence>
<feature type="domain" description="Helicase C-terminal" evidence="19">
    <location>
        <begin position="215"/>
        <end position="367"/>
    </location>
</feature>